<gene>
    <name evidence="1" type="ORF">K1T71_008762</name>
</gene>
<organism evidence="1 2">
    <name type="scientific">Dendrolimus kikuchii</name>
    <dbReference type="NCBI Taxonomy" id="765133"/>
    <lineage>
        <taxon>Eukaryota</taxon>
        <taxon>Metazoa</taxon>
        <taxon>Ecdysozoa</taxon>
        <taxon>Arthropoda</taxon>
        <taxon>Hexapoda</taxon>
        <taxon>Insecta</taxon>
        <taxon>Pterygota</taxon>
        <taxon>Neoptera</taxon>
        <taxon>Endopterygota</taxon>
        <taxon>Lepidoptera</taxon>
        <taxon>Glossata</taxon>
        <taxon>Ditrysia</taxon>
        <taxon>Bombycoidea</taxon>
        <taxon>Lasiocampidae</taxon>
        <taxon>Dendrolimus</taxon>
    </lineage>
</organism>
<comment type="caution">
    <text evidence="1">The sequence shown here is derived from an EMBL/GenBank/DDBJ whole genome shotgun (WGS) entry which is preliminary data.</text>
</comment>
<protein>
    <submittedName>
        <fullName evidence="1">Uncharacterized protein</fullName>
    </submittedName>
</protein>
<dbReference type="EMBL" id="CM034401">
    <property type="protein sequence ID" value="KAJ0175603.1"/>
    <property type="molecule type" value="Genomic_DNA"/>
</dbReference>
<evidence type="ECO:0000313" key="1">
    <source>
        <dbReference type="EMBL" id="KAJ0175603.1"/>
    </source>
</evidence>
<accession>A0ACC1CWA7</accession>
<name>A0ACC1CWA7_9NEOP</name>
<proteinExistence type="predicted"/>
<reference evidence="1 2" key="1">
    <citation type="journal article" date="2021" name="Front. Genet.">
        <title>Chromosome-Level Genome Assembly Reveals Significant Gene Expansion in the Toll and IMD Signaling Pathways of Dendrolimus kikuchii.</title>
        <authorList>
            <person name="Zhou J."/>
            <person name="Wu P."/>
            <person name="Xiong Z."/>
            <person name="Liu N."/>
            <person name="Zhao N."/>
            <person name="Ji M."/>
            <person name="Qiu Y."/>
            <person name="Yang B."/>
        </authorList>
    </citation>
    <scope>NUCLEOTIDE SEQUENCE [LARGE SCALE GENOMIC DNA]</scope>
    <source>
        <strain evidence="1">Ann1</strain>
    </source>
</reference>
<evidence type="ECO:0000313" key="2">
    <source>
        <dbReference type="Proteomes" id="UP000824533"/>
    </source>
</evidence>
<dbReference type="Proteomes" id="UP000824533">
    <property type="component" value="Linkage Group LG15"/>
</dbReference>
<keyword evidence="2" id="KW-1185">Reference proteome</keyword>
<sequence>MTIIGCYFSPNRRLVDFEGWLDEVGTVVARNRSCPVLVLGDFNAKSTAWGSPGTCARGESLEKWAITQGLVVLNRGSVNTCVRQQGGSIVDLTFASPALARGVRNWRVLERLETLSDHRYIRFSVSARSLDPQFLGPR</sequence>